<reference evidence="1" key="1">
    <citation type="submission" date="2018-02" db="EMBL/GenBank/DDBJ databases">
        <authorList>
            <person name="Cohen D.B."/>
            <person name="Kent A.D."/>
        </authorList>
    </citation>
    <scope>NUCLEOTIDE SEQUENCE</scope>
</reference>
<dbReference type="EMBL" id="OIVN01002742">
    <property type="protein sequence ID" value="SPD06072.1"/>
    <property type="molecule type" value="Genomic_DNA"/>
</dbReference>
<gene>
    <name evidence="1" type="ORF">FSB_LOCUS33954</name>
</gene>
<organism evidence="1">
    <name type="scientific">Fagus sylvatica</name>
    <name type="common">Beechnut</name>
    <dbReference type="NCBI Taxonomy" id="28930"/>
    <lineage>
        <taxon>Eukaryota</taxon>
        <taxon>Viridiplantae</taxon>
        <taxon>Streptophyta</taxon>
        <taxon>Embryophyta</taxon>
        <taxon>Tracheophyta</taxon>
        <taxon>Spermatophyta</taxon>
        <taxon>Magnoliopsida</taxon>
        <taxon>eudicotyledons</taxon>
        <taxon>Gunneridae</taxon>
        <taxon>Pentapetalae</taxon>
        <taxon>rosids</taxon>
        <taxon>fabids</taxon>
        <taxon>Fagales</taxon>
        <taxon>Fagaceae</taxon>
        <taxon>Fagus</taxon>
    </lineage>
</organism>
<proteinExistence type="predicted"/>
<evidence type="ECO:0000313" key="1">
    <source>
        <dbReference type="EMBL" id="SPD06072.1"/>
    </source>
</evidence>
<name>A0A2N9H240_FAGSY</name>
<accession>A0A2N9H240</accession>
<sequence length="62" mass="7223">MWGFTGSLGGLHLFENNELLMCLVSSLWQMVWKLHPTLALPLERFRSESLMLFSCLFEVKSF</sequence>
<dbReference type="AlphaFoldDB" id="A0A2N9H240"/>
<protein>
    <submittedName>
        <fullName evidence="1">Uncharacterized protein</fullName>
    </submittedName>
</protein>